<evidence type="ECO:0000313" key="2">
    <source>
        <dbReference type="EMBL" id="OQE21452.1"/>
    </source>
</evidence>
<protein>
    <submittedName>
        <fullName evidence="2">Uncharacterized protein</fullName>
    </submittedName>
</protein>
<evidence type="ECO:0000256" key="1">
    <source>
        <dbReference type="SAM" id="MobiDB-lite"/>
    </source>
</evidence>
<comment type="caution">
    <text evidence="2">The sequence shown here is derived from an EMBL/GenBank/DDBJ whole genome shotgun (WGS) entry which is preliminary data.</text>
</comment>
<feature type="compositionally biased region" description="Basic residues" evidence="1">
    <location>
        <begin position="65"/>
        <end position="75"/>
    </location>
</feature>
<accession>A0A1V6T589</accession>
<organism evidence="2 3">
    <name type="scientific">Penicillium flavigenum</name>
    <dbReference type="NCBI Taxonomy" id="254877"/>
    <lineage>
        <taxon>Eukaryota</taxon>
        <taxon>Fungi</taxon>
        <taxon>Dikarya</taxon>
        <taxon>Ascomycota</taxon>
        <taxon>Pezizomycotina</taxon>
        <taxon>Eurotiomycetes</taxon>
        <taxon>Eurotiomycetidae</taxon>
        <taxon>Eurotiales</taxon>
        <taxon>Aspergillaceae</taxon>
        <taxon>Penicillium</taxon>
    </lineage>
</organism>
<sequence length="118" mass="12993">MNYVLPEHLKPPKWMWIELQFQKHGLWPVGNGLADHRPLPEMLPGLLVVLPLDPQGSLRAAWRAPRPHPRSRPSRAARPTTTSSPSTGATTDVMAVGTGTPTPDYPSTEVLLSSRCQL</sequence>
<gene>
    <name evidence="2" type="ORF">PENFLA_c014G03779</name>
</gene>
<feature type="region of interest" description="Disordered" evidence="1">
    <location>
        <begin position="60"/>
        <end position="110"/>
    </location>
</feature>
<reference evidence="3" key="1">
    <citation type="journal article" date="2017" name="Nat. Microbiol.">
        <title>Global analysis of biosynthetic gene clusters reveals vast potential of secondary metabolite production in Penicillium species.</title>
        <authorList>
            <person name="Nielsen J.C."/>
            <person name="Grijseels S."/>
            <person name="Prigent S."/>
            <person name="Ji B."/>
            <person name="Dainat J."/>
            <person name="Nielsen K.F."/>
            <person name="Frisvad J.C."/>
            <person name="Workman M."/>
            <person name="Nielsen J."/>
        </authorList>
    </citation>
    <scope>NUCLEOTIDE SEQUENCE [LARGE SCALE GENOMIC DNA]</scope>
    <source>
        <strain evidence="3">IBT 14082</strain>
    </source>
</reference>
<name>A0A1V6T589_9EURO</name>
<feature type="compositionally biased region" description="Low complexity" evidence="1">
    <location>
        <begin position="76"/>
        <end position="91"/>
    </location>
</feature>
<dbReference type="EMBL" id="MLQL01000014">
    <property type="protein sequence ID" value="OQE21452.1"/>
    <property type="molecule type" value="Genomic_DNA"/>
</dbReference>
<proteinExistence type="predicted"/>
<dbReference type="AlphaFoldDB" id="A0A1V6T589"/>
<keyword evidence="3" id="KW-1185">Reference proteome</keyword>
<dbReference type="Proteomes" id="UP000191342">
    <property type="component" value="Unassembled WGS sequence"/>
</dbReference>
<evidence type="ECO:0000313" key="3">
    <source>
        <dbReference type="Proteomes" id="UP000191342"/>
    </source>
</evidence>